<keyword evidence="2 4" id="KW-0378">Hydrolase</keyword>
<evidence type="ECO:0000256" key="2">
    <source>
        <dbReference type="ARBA" id="ARBA00022801"/>
    </source>
</evidence>
<dbReference type="InterPro" id="IPR050266">
    <property type="entry name" value="AB_hydrolase_sf"/>
</dbReference>
<dbReference type="PANTHER" id="PTHR43798">
    <property type="entry name" value="MONOACYLGLYCEROL LIPASE"/>
    <property type="match status" value="1"/>
</dbReference>
<accession>A0A9K3PJ44</accession>
<dbReference type="OrthoDB" id="6431331at2759"/>
<evidence type="ECO:0000256" key="1">
    <source>
        <dbReference type="ARBA" id="ARBA00008645"/>
    </source>
</evidence>
<dbReference type="PANTHER" id="PTHR43798:SF14">
    <property type="entry name" value="SERINE HYDROLASE-LIKE PROTEIN DDB_G0286239"/>
    <property type="match status" value="1"/>
</dbReference>
<comment type="caution">
    <text evidence="4">The sequence shown here is derived from an EMBL/GenBank/DDBJ whole genome shotgun (WGS) entry which is preliminary data.</text>
</comment>
<dbReference type="GO" id="GO:0016787">
    <property type="term" value="F:hydrolase activity"/>
    <property type="evidence" value="ECO:0007669"/>
    <property type="project" value="UniProtKB-KW"/>
</dbReference>
<dbReference type="GO" id="GO:0016020">
    <property type="term" value="C:membrane"/>
    <property type="evidence" value="ECO:0007669"/>
    <property type="project" value="TreeGrafter"/>
</dbReference>
<keyword evidence="5" id="KW-1185">Reference proteome</keyword>
<organism evidence="4 5">
    <name type="scientific">Nitzschia inconspicua</name>
    <dbReference type="NCBI Taxonomy" id="303405"/>
    <lineage>
        <taxon>Eukaryota</taxon>
        <taxon>Sar</taxon>
        <taxon>Stramenopiles</taxon>
        <taxon>Ochrophyta</taxon>
        <taxon>Bacillariophyta</taxon>
        <taxon>Bacillariophyceae</taxon>
        <taxon>Bacillariophycidae</taxon>
        <taxon>Bacillariales</taxon>
        <taxon>Bacillariaceae</taxon>
        <taxon>Nitzschia</taxon>
    </lineage>
</organism>
<feature type="domain" description="AB hydrolase-1" evidence="3">
    <location>
        <begin position="73"/>
        <end position="333"/>
    </location>
</feature>
<sequence length="360" mass="39596">MAASATKAHLLAATQAANRKIFQKTKIPSMVSFNEIALQLHDGMTLAGQRWAYGKVNSNDNGKSTTLSPPHKILALHGWLDNSASFHYLAPHLVDKMGGQAELVALDLPGHGLSSHKSLDGPPTLLSDGVYYVAEALDKLGWTKARNESGITITLIGHSMGGGLSLMYAAAFPEYISKLVLLDIYSPLPGEHDKSTSLIRSHIEARQKGPRPNRVYKSLEQAIQTRQMTAAKAPGKQWLSLEAATELVTRATMPVTDEDGAEGFSFRHDTRLLWPSLQHLMPEQIDSMMKSVECPTCILAAEHGWPFKQERVNKAVEIIQPRVHKILPGSHHLHADPETAEAVLEEVYHFVAEKNLTYVL</sequence>
<proteinExistence type="inferred from homology"/>
<comment type="similarity">
    <text evidence="1">Belongs to the AB hydrolase superfamily.</text>
</comment>
<dbReference type="InterPro" id="IPR000073">
    <property type="entry name" value="AB_hydrolase_1"/>
</dbReference>
<evidence type="ECO:0000313" key="5">
    <source>
        <dbReference type="Proteomes" id="UP000693970"/>
    </source>
</evidence>
<dbReference type="AlphaFoldDB" id="A0A9K3PJ44"/>
<evidence type="ECO:0000313" key="4">
    <source>
        <dbReference type="EMBL" id="KAG7349602.1"/>
    </source>
</evidence>
<evidence type="ECO:0000259" key="3">
    <source>
        <dbReference type="Pfam" id="PF00561"/>
    </source>
</evidence>
<dbReference type="Pfam" id="PF00561">
    <property type="entry name" value="Abhydrolase_1"/>
    <property type="match status" value="1"/>
</dbReference>
<gene>
    <name evidence="4" type="ORF">IV203_012199</name>
</gene>
<protein>
    <submittedName>
        <fullName evidence="4">Alpha/beta fold family hydrolase</fullName>
    </submittedName>
</protein>
<dbReference type="EMBL" id="JAGRRH010000019">
    <property type="protein sequence ID" value="KAG7349602.1"/>
    <property type="molecule type" value="Genomic_DNA"/>
</dbReference>
<reference evidence="4" key="1">
    <citation type="journal article" date="2021" name="Sci. Rep.">
        <title>Diploid genomic architecture of Nitzschia inconspicua, an elite biomass production diatom.</title>
        <authorList>
            <person name="Oliver A."/>
            <person name="Podell S."/>
            <person name="Pinowska A."/>
            <person name="Traller J.C."/>
            <person name="Smith S.R."/>
            <person name="McClure R."/>
            <person name="Beliaev A."/>
            <person name="Bohutskyi P."/>
            <person name="Hill E.A."/>
            <person name="Rabines A."/>
            <person name="Zheng H."/>
            <person name="Allen L.Z."/>
            <person name="Kuo A."/>
            <person name="Grigoriev I.V."/>
            <person name="Allen A.E."/>
            <person name="Hazlebeck D."/>
            <person name="Allen E.E."/>
        </authorList>
    </citation>
    <scope>NUCLEOTIDE SEQUENCE</scope>
    <source>
        <strain evidence="4">Hildebrandi</strain>
    </source>
</reference>
<reference evidence="4" key="2">
    <citation type="submission" date="2021-04" db="EMBL/GenBank/DDBJ databases">
        <authorList>
            <person name="Podell S."/>
        </authorList>
    </citation>
    <scope>NUCLEOTIDE SEQUENCE</scope>
    <source>
        <strain evidence="4">Hildebrandi</strain>
    </source>
</reference>
<dbReference type="Proteomes" id="UP000693970">
    <property type="component" value="Unassembled WGS sequence"/>
</dbReference>
<name>A0A9K3PJ44_9STRA</name>